<evidence type="ECO:0000256" key="5">
    <source>
        <dbReference type="ARBA" id="ARBA00022692"/>
    </source>
</evidence>
<dbReference type="GeneID" id="68748935"/>
<reference evidence="11 12" key="1">
    <citation type="journal article" date="2012" name="Environ. Microbiol.">
        <title>The genome of the ammonia-oxidizing Candidatus Nitrososphaera gargensis: insights into metabolic versatility and environmental adaptations.</title>
        <authorList>
            <person name="Spang A."/>
            <person name="Poehlein A."/>
            <person name="Offre P."/>
            <person name="Zumbragel S."/>
            <person name="Haider S."/>
            <person name="Rychlik N."/>
            <person name="Nowka B."/>
            <person name="Schmeisser C."/>
            <person name="Lebedeva E.V."/>
            <person name="Rattei T."/>
            <person name="Bohm C."/>
            <person name="Schmid M."/>
            <person name="Galushko A."/>
            <person name="Hatzenpichler R."/>
            <person name="Weinmaier T."/>
            <person name="Daniel R."/>
            <person name="Schleper C."/>
            <person name="Spieck E."/>
            <person name="Streit W."/>
            <person name="Wagner M."/>
        </authorList>
    </citation>
    <scope>NUCLEOTIDE SEQUENCE [LARGE SCALE GENOMIC DNA]</scope>
    <source>
        <strain evidence="12">Ga9.2</strain>
    </source>
</reference>
<keyword evidence="6 8" id="KW-1133">Transmembrane helix</keyword>
<dbReference type="Gene3D" id="3.40.190.10">
    <property type="entry name" value="Periplasmic binding protein-like II"/>
    <property type="match status" value="2"/>
</dbReference>
<evidence type="ECO:0000256" key="7">
    <source>
        <dbReference type="ARBA" id="ARBA00023136"/>
    </source>
</evidence>
<dbReference type="EMBL" id="CP002408">
    <property type="protein sequence ID" value="AFU57922.1"/>
    <property type="molecule type" value="Genomic_DNA"/>
</dbReference>
<dbReference type="GO" id="GO:0043190">
    <property type="term" value="C:ATP-binding cassette (ABC) transporter complex"/>
    <property type="evidence" value="ECO:0007669"/>
    <property type="project" value="InterPro"/>
</dbReference>
<proteinExistence type="inferred from homology"/>
<evidence type="ECO:0000256" key="8">
    <source>
        <dbReference type="RuleBase" id="RU363032"/>
    </source>
</evidence>
<dbReference type="InterPro" id="IPR011864">
    <property type="entry name" value="Phosphate_PstC"/>
</dbReference>
<dbReference type="InterPro" id="IPR050962">
    <property type="entry name" value="Phosphate-bind_PstS"/>
</dbReference>
<gene>
    <name evidence="11" type="primary">pstS1</name>
    <name evidence="11" type="ordered locus">Ngar_c09800</name>
</gene>
<dbReference type="InterPro" id="IPR000515">
    <property type="entry name" value="MetI-like"/>
</dbReference>
<dbReference type="CDD" id="cd13565">
    <property type="entry name" value="PBP2_PstS"/>
    <property type="match status" value="1"/>
</dbReference>
<comment type="similarity">
    <text evidence="9">Belongs to the binding-protein-dependent transport system permease family. CysTW subfamily.</text>
</comment>
<keyword evidence="3 8" id="KW-0813">Transport</keyword>
<evidence type="ECO:0000256" key="2">
    <source>
        <dbReference type="ARBA" id="ARBA00008725"/>
    </source>
</evidence>
<comment type="similarity">
    <text evidence="2">Belongs to the PstS family.</text>
</comment>
<keyword evidence="9" id="KW-1003">Cell membrane</keyword>
<dbReference type="Proteomes" id="UP000008037">
    <property type="component" value="Chromosome"/>
</dbReference>
<dbReference type="InterPro" id="IPR005673">
    <property type="entry name" value="ABC_phos-bd_PstS"/>
</dbReference>
<dbReference type="PROSITE" id="PS50928">
    <property type="entry name" value="ABC_TM1"/>
    <property type="match status" value="1"/>
</dbReference>
<evidence type="ECO:0000256" key="9">
    <source>
        <dbReference type="RuleBase" id="RU363054"/>
    </source>
</evidence>
<feature type="transmembrane region" description="Helical" evidence="8">
    <location>
        <begin position="569"/>
        <end position="592"/>
    </location>
</feature>
<protein>
    <recommendedName>
        <fullName evidence="9">Phosphate transport system permease protein</fullName>
    </recommendedName>
</protein>
<dbReference type="Pfam" id="PF12849">
    <property type="entry name" value="PBP_like_2"/>
    <property type="match status" value="1"/>
</dbReference>
<feature type="transmembrane region" description="Helical" evidence="8">
    <location>
        <begin position="522"/>
        <end position="549"/>
    </location>
</feature>
<keyword evidence="12" id="KW-1185">Reference proteome</keyword>
<dbReference type="CDD" id="cd06261">
    <property type="entry name" value="TM_PBP2"/>
    <property type="match status" value="1"/>
</dbReference>
<comment type="function">
    <text evidence="9">Part of the binding-protein-dependent transport system for phosphate; probably responsible for the translocation of the substrate across the membrane.</text>
</comment>
<feature type="transmembrane region" description="Helical" evidence="8">
    <location>
        <begin position="426"/>
        <end position="451"/>
    </location>
</feature>
<evidence type="ECO:0000256" key="6">
    <source>
        <dbReference type="ARBA" id="ARBA00022989"/>
    </source>
</evidence>
<dbReference type="GO" id="GO:0035435">
    <property type="term" value="P:phosphate ion transmembrane transport"/>
    <property type="evidence" value="ECO:0007669"/>
    <property type="project" value="InterPro"/>
</dbReference>
<dbReference type="SUPFAM" id="SSF161098">
    <property type="entry name" value="MetI-like"/>
    <property type="match status" value="1"/>
</dbReference>
<feature type="transmembrane region" description="Helical" evidence="8">
    <location>
        <begin position="650"/>
        <end position="670"/>
    </location>
</feature>
<dbReference type="PANTHER" id="PTHR42996:SF1">
    <property type="entry name" value="PHOSPHATE-BINDING PROTEIN PSTS"/>
    <property type="match status" value="1"/>
</dbReference>
<dbReference type="GO" id="GO:0042301">
    <property type="term" value="F:phosphate ion binding"/>
    <property type="evidence" value="ECO:0007669"/>
    <property type="project" value="InterPro"/>
</dbReference>
<name>K0IIL0_NITGG</name>
<feature type="transmembrane region" description="Helical" evidence="8">
    <location>
        <begin position="690"/>
        <end position="714"/>
    </location>
</feature>
<dbReference type="GO" id="GO:0005315">
    <property type="term" value="F:phosphate transmembrane transporter activity"/>
    <property type="evidence" value="ECO:0007669"/>
    <property type="project" value="InterPro"/>
</dbReference>
<dbReference type="STRING" id="1237085.Ngar_c09800"/>
<accession>K0IIL0</accession>
<comment type="subcellular location">
    <subcellularLocation>
        <location evidence="8">Cell membrane</location>
        <topology evidence="8">Multi-pass membrane protein</topology>
    </subcellularLocation>
    <subcellularLocation>
        <location evidence="1">Membrane</location>
        <topology evidence="1">Multi-pass membrane protein</topology>
    </subcellularLocation>
</comment>
<dbReference type="HOGENOM" id="CLU_379772_0_0_2"/>
<evidence type="ECO:0000256" key="1">
    <source>
        <dbReference type="ARBA" id="ARBA00004141"/>
    </source>
</evidence>
<dbReference type="NCBIfam" id="TIGR02138">
    <property type="entry name" value="phosphate_pstC"/>
    <property type="match status" value="1"/>
</dbReference>
<evidence type="ECO:0000313" key="11">
    <source>
        <dbReference type="EMBL" id="AFU57922.1"/>
    </source>
</evidence>
<evidence type="ECO:0000259" key="10">
    <source>
        <dbReference type="PROSITE" id="PS50928"/>
    </source>
</evidence>
<evidence type="ECO:0000313" key="12">
    <source>
        <dbReference type="Proteomes" id="UP000008037"/>
    </source>
</evidence>
<sequence>MRKRAALLAITAIVLLVPPVLTVFAQNPVTINGAGATFPYPLIDTWRTQYQSVEPSVNINYQSIGSGGGVKQFLEKTVDFGASDAPLSSSELERAQNAVHIPETIGSIVVSYNLPSVPEKGLKLTGPVIADIFLGNIRKWNDPQIQSLNSDISLPDREIIVVHRSDGSGTTFVWTDYLSKVSREWHDKIGTGKSIQWPRGIGAPGNEGVANAIKGNLFTIGYIELSYALSTGMPYAFLQNREGVFVEPSFETIQAAIESSATSLPKGDESWEEVSTTDAPGANSYPIASFSYILLYKELTDNPSIDHRKAETLVNFLLWAITDGQQYADDLGYVPLPESVVKLNQETISSLTFNGQPIVVAAGGQAGAGQIDQRLELAALAGVTTAVVTSAVYITYRRRKSRFGSITSRKDISSFLVKGSPRGDRVFRFIAVATAGYTLFLIVLVAIATFAGSSEAFVREGFNFIVGTDWNAVEGRESYGALPYIIGTLASSAIAMAIGVPISLGIAMFISDMAPRKLTAPLSFVIELLAAVPSIIYGLWALFVFRFWVRDLIELPLYNAFGGSIPLFARTPFGLDIFTAGIVLAVMIIPTVSSISREVMRAVPNSQREAAYSLGATRWETLRMAVFPYARSGLFGASILGLGRAVGETMLVTMVIGNAIGLAAIPNTLFSPSQTLASLIANEFNEAVTSFHTSALIGLGAVLFLLTIVINIGARLMVSRIQKIERVHE</sequence>
<dbReference type="InterPro" id="IPR035906">
    <property type="entry name" value="MetI-like_sf"/>
</dbReference>
<dbReference type="Pfam" id="PF00528">
    <property type="entry name" value="BPD_transp_1"/>
    <property type="match status" value="1"/>
</dbReference>
<evidence type="ECO:0000256" key="3">
    <source>
        <dbReference type="ARBA" id="ARBA00022448"/>
    </source>
</evidence>
<dbReference type="InParanoid" id="K0IIL0"/>
<organism evidence="11 12">
    <name type="scientific">Nitrososphaera gargensis (strain Ga9.2)</name>
    <dbReference type="NCBI Taxonomy" id="1237085"/>
    <lineage>
        <taxon>Archaea</taxon>
        <taxon>Nitrososphaerota</taxon>
        <taxon>Nitrososphaeria</taxon>
        <taxon>Nitrososphaerales</taxon>
        <taxon>Nitrososphaeraceae</taxon>
        <taxon>Nitrososphaera</taxon>
    </lineage>
</organism>
<dbReference type="NCBIfam" id="TIGR00975">
    <property type="entry name" value="3a0107s03"/>
    <property type="match status" value="1"/>
</dbReference>
<keyword evidence="4 9" id="KW-0592">Phosphate transport</keyword>
<dbReference type="InterPro" id="IPR024370">
    <property type="entry name" value="PBP_domain"/>
</dbReference>
<evidence type="ECO:0000256" key="4">
    <source>
        <dbReference type="ARBA" id="ARBA00022592"/>
    </source>
</evidence>
<dbReference type="AlphaFoldDB" id="K0IIL0"/>
<dbReference type="Gene3D" id="1.10.3720.10">
    <property type="entry name" value="MetI-like"/>
    <property type="match status" value="1"/>
</dbReference>
<dbReference type="PANTHER" id="PTHR42996">
    <property type="entry name" value="PHOSPHATE-BINDING PROTEIN PSTS"/>
    <property type="match status" value="1"/>
</dbReference>
<dbReference type="KEGG" id="nga:Ngar_c09800"/>
<feature type="transmembrane region" description="Helical" evidence="8">
    <location>
        <begin position="377"/>
        <end position="396"/>
    </location>
</feature>
<dbReference type="RefSeq" id="WP_015018464.1">
    <property type="nucleotide sequence ID" value="NC_018719.1"/>
</dbReference>
<feature type="domain" description="ABC transmembrane type-1" evidence="10">
    <location>
        <begin position="485"/>
        <end position="714"/>
    </location>
</feature>
<dbReference type="SUPFAM" id="SSF53850">
    <property type="entry name" value="Periplasmic binding protein-like II"/>
    <property type="match status" value="1"/>
</dbReference>
<feature type="transmembrane region" description="Helical" evidence="8">
    <location>
        <begin position="484"/>
        <end position="510"/>
    </location>
</feature>
<keyword evidence="5 8" id="KW-0812">Transmembrane</keyword>
<dbReference type="PATRIC" id="fig|1237085.11.peg.933"/>
<keyword evidence="7 8" id="KW-0472">Membrane</keyword>